<feature type="region of interest" description="Disordered" evidence="1">
    <location>
        <begin position="1"/>
        <end position="29"/>
    </location>
</feature>
<dbReference type="OrthoDB" id="8636490at2"/>
<reference evidence="3" key="1">
    <citation type="submission" date="2017-05" db="EMBL/GenBank/DDBJ databases">
        <title>Complete and WGS of Bordetella genogroups.</title>
        <authorList>
            <person name="Spilker T."/>
            <person name="Lipuma J."/>
        </authorList>
    </citation>
    <scope>NUCLEOTIDE SEQUENCE [LARGE SCALE GENOMIC DNA]</scope>
    <source>
        <strain evidence="3">AU8856</strain>
    </source>
</reference>
<evidence type="ECO:0000313" key="3">
    <source>
        <dbReference type="Proteomes" id="UP000215767"/>
    </source>
</evidence>
<evidence type="ECO:0000256" key="1">
    <source>
        <dbReference type="SAM" id="MobiDB-lite"/>
    </source>
</evidence>
<dbReference type="AlphaFoldDB" id="A0A261UKA4"/>
<sequence length="229" mass="24507">MNVSMPGRLPASGEIAGGPIPQRGKEMSRRMPGAEGLRILFFGSDVDPKDAALFRALLADAGERPRTMAFDGAEARVAAELAGGHLDRQDEVARIVARHGSIDERQTDVQETAPAASVDLVALGGIVAKVYLETLHDGGRAISMALENDLLPATRLSVLEQEGRLAVDFVSVHPLSRERLRRGAPALAERISRELSRDVSVKVAAHDDDRLALEVRADAFPATPPSEPV</sequence>
<accession>A0A261UKA4</accession>
<dbReference type="RefSeq" id="WP_094843449.1">
    <property type="nucleotide sequence ID" value="NZ_NEVS01000004.1"/>
</dbReference>
<keyword evidence="3" id="KW-1185">Reference proteome</keyword>
<name>A0A261UKA4_9BORD</name>
<dbReference type="Proteomes" id="UP000215767">
    <property type="component" value="Unassembled WGS sequence"/>
</dbReference>
<comment type="caution">
    <text evidence="2">The sequence shown here is derived from an EMBL/GenBank/DDBJ whole genome shotgun (WGS) entry which is preliminary data.</text>
</comment>
<evidence type="ECO:0000313" key="2">
    <source>
        <dbReference type="EMBL" id="OZI62065.1"/>
    </source>
</evidence>
<organism evidence="2 3">
    <name type="scientific">Bordetella genomosp. 11</name>
    <dbReference type="NCBI Taxonomy" id="1416808"/>
    <lineage>
        <taxon>Bacteria</taxon>
        <taxon>Pseudomonadati</taxon>
        <taxon>Pseudomonadota</taxon>
        <taxon>Betaproteobacteria</taxon>
        <taxon>Burkholderiales</taxon>
        <taxon>Alcaligenaceae</taxon>
        <taxon>Bordetella</taxon>
    </lineage>
</organism>
<gene>
    <name evidence="2" type="ORF">CAL28_22845</name>
</gene>
<proteinExistence type="predicted"/>
<protein>
    <submittedName>
        <fullName evidence="2">Uncharacterized protein</fullName>
    </submittedName>
</protein>
<dbReference type="EMBL" id="NEVS01000004">
    <property type="protein sequence ID" value="OZI62065.1"/>
    <property type="molecule type" value="Genomic_DNA"/>
</dbReference>